<keyword evidence="5" id="KW-0812">Transmembrane</keyword>
<evidence type="ECO:0000256" key="4">
    <source>
        <dbReference type="SAM" id="MobiDB-lite"/>
    </source>
</evidence>
<keyword evidence="3" id="KW-1015">Disulfide bond</keyword>
<evidence type="ECO:0000313" key="8">
    <source>
        <dbReference type="EMBL" id="KAF9148467.1"/>
    </source>
</evidence>
<feature type="compositionally biased region" description="Polar residues" evidence="4">
    <location>
        <begin position="1160"/>
        <end position="1173"/>
    </location>
</feature>
<feature type="region of interest" description="Disordered" evidence="4">
    <location>
        <begin position="1403"/>
        <end position="1446"/>
    </location>
</feature>
<dbReference type="SUPFAM" id="SSF49854">
    <property type="entry name" value="Spermadhesin, CUB domain"/>
    <property type="match status" value="1"/>
</dbReference>
<evidence type="ECO:0000259" key="7">
    <source>
        <dbReference type="PROSITE" id="PS01180"/>
    </source>
</evidence>
<feature type="region of interest" description="Disordered" evidence="4">
    <location>
        <begin position="70"/>
        <end position="139"/>
    </location>
</feature>
<name>A0A9P5V9P2_9FUNG</name>
<feature type="compositionally biased region" description="Low complexity" evidence="4">
    <location>
        <begin position="115"/>
        <end position="135"/>
    </location>
</feature>
<dbReference type="CDD" id="cd00041">
    <property type="entry name" value="CUB"/>
    <property type="match status" value="1"/>
</dbReference>
<evidence type="ECO:0000256" key="5">
    <source>
        <dbReference type="SAM" id="Phobius"/>
    </source>
</evidence>
<reference evidence="8" key="1">
    <citation type="journal article" date="2020" name="Fungal Divers.">
        <title>Resolving the Mortierellaceae phylogeny through synthesis of multi-gene phylogenetics and phylogenomics.</title>
        <authorList>
            <person name="Vandepol N."/>
            <person name="Liber J."/>
            <person name="Desiro A."/>
            <person name="Na H."/>
            <person name="Kennedy M."/>
            <person name="Barry K."/>
            <person name="Grigoriev I.V."/>
            <person name="Miller A.N."/>
            <person name="O'Donnell K."/>
            <person name="Stajich J.E."/>
            <person name="Bonito G."/>
        </authorList>
    </citation>
    <scope>NUCLEOTIDE SEQUENCE</scope>
    <source>
        <strain evidence="8">NRRL 6426</strain>
    </source>
</reference>
<keyword evidence="9" id="KW-1185">Reference proteome</keyword>
<dbReference type="GO" id="GO:0005794">
    <property type="term" value="C:Golgi apparatus"/>
    <property type="evidence" value="ECO:0007669"/>
    <property type="project" value="TreeGrafter"/>
</dbReference>
<evidence type="ECO:0000256" key="6">
    <source>
        <dbReference type="SAM" id="SignalP"/>
    </source>
</evidence>
<feature type="region of interest" description="Disordered" evidence="4">
    <location>
        <begin position="1479"/>
        <end position="1558"/>
    </location>
</feature>
<feature type="compositionally biased region" description="Polar residues" evidence="4">
    <location>
        <begin position="1509"/>
        <end position="1519"/>
    </location>
</feature>
<dbReference type="InterPro" id="IPR000859">
    <property type="entry name" value="CUB_dom"/>
</dbReference>
<dbReference type="PROSITE" id="PS01180">
    <property type="entry name" value="CUB"/>
    <property type="match status" value="1"/>
</dbReference>
<feature type="compositionally biased region" description="Basic and acidic residues" evidence="4">
    <location>
        <begin position="1483"/>
        <end position="1500"/>
    </location>
</feature>
<feature type="chain" id="PRO_5040278919" evidence="6">
    <location>
        <begin position="26"/>
        <end position="1691"/>
    </location>
</feature>
<dbReference type="InterPro" id="IPR015915">
    <property type="entry name" value="Kelch-typ_b-propeller"/>
</dbReference>
<organism evidence="8 9">
    <name type="scientific">Linnemannia schmuckeri</name>
    <dbReference type="NCBI Taxonomy" id="64567"/>
    <lineage>
        <taxon>Eukaryota</taxon>
        <taxon>Fungi</taxon>
        <taxon>Fungi incertae sedis</taxon>
        <taxon>Mucoromycota</taxon>
        <taxon>Mortierellomycotina</taxon>
        <taxon>Mortierellomycetes</taxon>
        <taxon>Mortierellales</taxon>
        <taxon>Mortierellaceae</taxon>
        <taxon>Linnemannia</taxon>
    </lineage>
</organism>
<dbReference type="Pfam" id="PF24681">
    <property type="entry name" value="Kelch_KLHDC2_KLHL20_DRC7"/>
    <property type="match status" value="1"/>
</dbReference>
<feature type="region of interest" description="Disordered" evidence="4">
    <location>
        <begin position="1257"/>
        <end position="1277"/>
    </location>
</feature>
<feature type="compositionally biased region" description="Polar residues" evidence="4">
    <location>
        <begin position="1674"/>
        <end position="1685"/>
    </location>
</feature>
<feature type="signal peptide" evidence="6">
    <location>
        <begin position="1"/>
        <end position="25"/>
    </location>
</feature>
<dbReference type="Proteomes" id="UP000748756">
    <property type="component" value="Unassembled WGS sequence"/>
</dbReference>
<feature type="region of interest" description="Disordered" evidence="4">
    <location>
        <begin position="1112"/>
        <end position="1235"/>
    </location>
</feature>
<feature type="region of interest" description="Disordered" evidence="4">
    <location>
        <begin position="1658"/>
        <end position="1691"/>
    </location>
</feature>
<dbReference type="SUPFAM" id="SSF117281">
    <property type="entry name" value="Kelch motif"/>
    <property type="match status" value="1"/>
</dbReference>
<evidence type="ECO:0000256" key="1">
    <source>
        <dbReference type="ARBA" id="ARBA00022441"/>
    </source>
</evidence>
<dbReference type="EMBL" id="JAAAUQ010000655">
    <property type="protein sequence ID" value="KAF9148467.1"/>
    <property type="molecule type" value="Genomic_DNA"/>
</dbReference>
<evidence type="ECO:0000313" key="9">
    <source>
        <dbReference type="Proteomes" id="UP000748756"/>
    </source>
</evidence>
<keyword evidence="1" id="KW-0880">Kelch repeat</keyword>
<protein>
    <submittedName>
        <fullName evidence="8">Multiple epidermal growth factor-like domains protein 8</fullName>
    </submittedName>
</protein>
<feature type="region of interest" description="Disordered" evidence="4">
    <location>
        <begin position="1574"/>
        <end position="1622"/>
    </location>
</feature>
<comment type="caution">
    <text evidence="8">The sequence shown here is derived from an EMBL/GenBank/DDBJ whole genome shotgun (WGS) entry which is preliminary data.</text>
</comment>
<keyword evidence="5" id="KW-1133">Transmembrane helix</keyword>
<feature type="compositionally biased region" description="Acidic residues" evidence="4">
    <location>
        <begin position="98"/>
        <end position="114"/>
    </location>
</feature>
<keyword evidence="6" id="KW-0732">Signal</keyword>
<feature type="region of interest" description="Disordered" evidence="4">
    <location>
        <begin position="1005"/>
        <end position="1032"/>
    </location>
</feature>
<feature type="region of interest" description="Disordered" evidence="4">
    <location>
        <begin position="1047"/>
        <end position="1066"/>
    </location>
</feature>
<proteinExistence type="predicted"/>
<dbReference type="Gene3D" id="2.60.120.290">
    <property type="entry name" value="Spermadhesin, CUB domain"/>
    <property type="match status" value="1"/>
</dbReference>
<feature type="compositionally biased region" description="Basic and acidic residues" evidence="4">
    <location>
        <begin position="1595"/>
        <end position="1622"/>
    </location>
</feature>
<dbReference type="PANTHER" id="PTHR46376:SF1">
    <property type="entry name" value="LEUCINE-ZIPPER-LIKE TRANSCRIPTIONAL REGULATOR 1"/>
    <property type="match status" value="1"/>
</dbReference>
<feature type="compositionally biased region" description="Basic and acidic residues" evidence="4">
    <location>
        <begin position="1150"/>
        <end position="1159"/>
    </location>
</feature>
<dbReference type="Gene3D" id="2.120.10.80">
    <property type="entry name" value="Kelch-type beta propeller"/>
    <property type="match status" value="2"/>
</dbReference>
<feature type="region of interest" description="Disordered" evidence="4">
    <location>
        <begin position="1312"/>
        <end position="1390"/>
    </location>
</feature>
<keyword evidence="5" id="KW-0472">Membrane</keyword>
<feature type="compositionally biased region" description="Low complexity" evidence="4">
    <location>
        <begin position="1520"/>
        <end position="1533"/>
    </location>
</feature>
<accession>A0A9P5V9P2</accession>
<dbReference type="SMART" id="SM00042">
    <property type="entry name" value="CUB"/>
    <property type="match status" value="1"/>
</dbReference>
<gene>
    <name evidence="8" type="primary">MEGF8_2</name>
    <name evidence="8" type="ORF">BG015_009798</name>
</gene>
<feature type="compositionally biased region" description="Polar residues" evidence="4">
    <location>
        <begin position="1127"/>
        <end position="1149"/>
    </location>
</feature>
<feature type="domain" description="CUB" evidence="7">
    <location>
        <begin position="154"/>
        <end position="289"/>
    </location>
</feature>
<feature type="compositionally biased region" description="Basic and acidic residues" evidence="4">
    <location>
        <begin position="1012"/>
        <end position="1023"/>
    </location>
</feature>
<dbReference type="InterPro" id="IPR051568">
    <property type="entry name" value="LZTR1/Attractin"/>
</dbReference>
<feature type="compositionally biased region" description="Low complexity" evidence="4">
    <location>
        <begin position="1331"/>
        <end position="1344"/>
    </location>
</feature>
<dbReference type="OrthoDB" id="10251809at2759"/>
<dbReference type="Pfam" id="PF00431">
    <property type="entry name" value="CUB"/>
    <property type="match status" value="1"/>
</dbReference>
<dbReference type="PANTHER" id="PTHR46376">
    <property type="entry name" value="LEUCINE-ZIPPER-LIKE TRANSCRIPTIONAL REGULATOR 1"/>
    <property type="match status" value="1"/>
</dbReference>
<sequence>MARTWRHCWTQRCLVLLISFQLLATLPLSYRDYSNNSPNSYANGAPATTTQQHNTNFNDRHNLHQRYLHTSNNINKNVKDVVGKGTTPYRRREIVQDVMDDDDEGDSNDNDDNSIDSFSDDAGTNSNSNSPQTNSRAAATAATVRQLKIASILCNSDVPQLLGPDWNGTFSTNSGDGAYPSLNRACTFTMQAMPSSSGSSSDSGGNGRPIPYVVALTFSTPIQLVCGTDYLTLYDGPDVSAPILAKICGNIWSDKIPTFYSTGSVLTAVFSSQESSPGSFGFSAVWYSIETAGFKDFTPRSQHAMAYDPKKDMVYIMGGTSLRNPFMDDLLTYTFASNRWNKLTAARSPDPRYGHFAFMHNDDLYIYGGHSIIGALADIWKFDGKTWLYVFGGLTSSGTTSRELNIYDLATNRWTKMDHQNSVGLSGATAVYHQATDSIYYFGGMVNQTSRNVITYQYRIYQELWYALAPRIDPLTGTPVSYWNVTDAPALNTTAHDDDGDSNSGQNSTVQILSPVMYDPLTTIWTPAGVIGEDTVVMYGGMRPYGPGVNEREQSCFASSFAIYDLSCQNWTSYDVSDLDGVLKGRVNHTMVIRPPGAPGGSRTAYTAYIFGGFDGTDRADMLNATMTIPATTPGAINNCRALRWCNLYDDCQYCPTNYCSYINGLCLFDTDKAKNAQILAGNSNDIPRSGTIQDLLRQRPQLRGQVQNLDICPSRTALELTNPYSGTIQSGQEISFRIYIDTADLNIQYEIRTLPTSALEFRSLNVWEGFMNMYWRADHGLTDDSWIAAVSDPSTLDLPTMSSNSSDNPVISPGGLLNTSELMNRWTKYSGLDADPSVSAIRDDTSYIYFLASDPRRFAGYYVFSLTNHNPTALSYSVTVTLLNHPTSVDKPPGARFNMATLGFFMLGFILAVVLLVITARKIRQLIEDRDASQRTAEMQLLVDEDDDRRRNNRGGLNGGMTLIQMDGSMLLKKPLYRIVVGVQDMSKEVFGLSGSNLRYRHVRGHGPHRGLKDQGRLDSKSKGASTAASVLPQSLSHPMVVQSVVEVHDPTSPRRERRSRVRSDFIRDIGSAPLPLTAAEESMIEKEASALARSLSFVECRKLSISTPNLANTTETNSKEKDQSKIGTAQSSLWDKSTPSLIRQASSRNEHHHKDPSNQDTTPQRPSNNFDETGLQRGWSLRSLKRNSSLSRSFSHRSKTTAEEREGLTNQQTCIEEEDPAGAGDGVSGRGSFDSEQEIVDLGGLLSPTDLLQQRQEQIEKHSQEEEEAAWRRRRRRNPIKVQPISIEPLPFHSGLVPRTMAHLKKYRRNLARQQKRQQQQLQRHHPQHQGQGQGQRQYQPPMSRQLSNESFRSRRRSPVSPTFGPTQLEPQGRHQVRATKSQGSLREVCRAASRMASRSNGNIFPRNADVEADEVVPEPKSLVEKKSSPQLGWSRNDSREDSEAAIEMRQLTVSSRSGGGSNGRGVGIGVGVGVGIGGQGHDKAESMMDDNCRHEDLDGSGPLRSPFSSPVQERANQLQVQQSDQPPQRQQDARDGGGAQKQKRPIKMRGRQEYEPGPLLAMNILIVFPGDSGSRKVSQQGGGSSTSNGAKEVVEQERELGEMEEKDDNRDTLYNSEKRLPPMAIGTVFVPDPVRWWAYKAKQQLDRQKLERQLRRMHNKQSRNKDKLHVYQQQEFKPSSLSKGRRES</sequence>
<feature type="transmembrane region" description="Helical" evidence="5">
    <location>
        <begin position="898"/>
        <end position="921"/>
    </location>
</feature>
<evidence type="ECO:0000256" key="3">
    <source>
        <dbReference type="ARBA" id="ARBA00023157"/>
    </source>
</evidence>
<evidence type="ECO:0000256" key="2">
    <source>
        <dbReference type="ARBA" id="ARBA00022737"/>
    </source>
</evidence>
<keyword evidence="2" id="KW-0677">Repeat</keyword>
<dbReference type="InterPro" id="IPR035914">
    <property type="entry name" value="Sperma_CUB_dom_sf"/>
</dbReference>
<feature type="compositionally biased region" description="Low complexity" evidence="4">
    <location>
        <begin position="1182"/>
        <end position="1195"/>
    </location>
</feature>